<evidence type="ECO:0000256" key="4">
    <source>
        <dbReference type="ARBA" id="ARBA00023136"/>
    </source>
</evidence>
<evidence type="ECO:0000256" key="3">
    <source>
        <dbReference type="ARBA" id="ARBA00022989"/>
    </source>
</evidence>
<feature type="transmembrane region" description="Helical" evidence="5">
    <location>
        <begin position="550"/>
        <end position="574"/>
    </location>
</feature>
<dbReference type="RefSeq" id="WP_232009490.1">
    <property type="nucleotide sequence ID" value="NZ_CP011312.1"/>
</dbReference>
<dbReference type="GO" id="GO:0016020">
    <property type="term" value="C:membrane"/>
    <property type="evidence" value="ECO:0007669"/>
    <property type="project" value="UniProtKB-SubCell"/>
</dbReference>
<dbReference type="PANTHER" id="PTHR43077:SF10">
    <property type="entry name" value="TRANSPORT PERMEASE PROTEIN"/>
    <property type="match status" value="1"/>
</dbReference>
<proteinExistence type="predicted"/>
<keyword evidence="8" id="KW-1185">Reference proteome</keyword>
<feature type="transmembrane region" description="Helical" evidence="5">
    <location>
        <begin position="456"/>
        <end position="482"/>
    </location>
</feature>
<comment type="subcellular location">
    <subcellularLocation>
        <location evidence="1">Membrane</location>
        <topology evidence="1">Multi-pass membrane protein</topology>
    </subcellularLocation>
</comment>
<feature type="transmembrane region" description="Helical" evidence="5">
    <location>
        <begin position="608"/>
        <end position="629"/>
    </location>
</feature>
<keyword evidence="3 5" id="KW-1133">Transmembrane helix</keyword>
<feature type="transmembrane region" description="Helical" evidence="5">
    <location>
        <begin position="25"/>
        <end position="46"/>
    </location>
</feature>
<dbReference type="Gene3D" id="3.40.1710.10">
    <property type="entry name" value="abc type-2 transporter like domain"/>
    <property type="match status" value="1"/>
</dbReference>
<evidence type="ECO:0000256" key="5">
    <source>
        <dbReference type="SAM" id="Phobius"/>
    </source>
</evidence>
<dbReference type="PANTHER" id="PTHR43077">
    <property type="entry name" value="TRANSPORT PERMEASE YVFS-RELATED"/>
    <property type="match status" value="1"/>
</dbReference>
<dbReference type="EMBL" id="CP011312">
    <property type="protein sequence ID" value="AKE42214.1"/>
    <property type="molecule type" value="Genomic_DNA"/>
</dbReference>
<dbReference type="NCBIfam" id="TIGR03061">
    <property type="entry name" value="pip_yhgE_Nterm"/>
    <property type="match status" value="1"/>
</dbReference>
<dbReference type="AlphaFoldDB" id="A0A0F6TEN0"/>
<accession>A0A0F6TEN0</accession>
<dbReference type="InterPro" id="IPR051328">
    <property type="entry name" value="T7SS_ABC-Transporter"/>
</dbReference>
<dbReference type="Gene3D" id="1.10.287.950">
    <property type="entry name" value="Methyl-accepting chemotaxis protein"/>
    <property type="match status" value="1"/>
</dbReference>
<reference evidence="7 8" key="1">
    <citation type="journal article" date="2015" name="Genome Announc.">
        <title>Complete Genome Sequence of Corynebacterium kutscheri DSM 20755, a Corynebacterial Type Strain with Remarkably Low G+C Content of Chromosomal DNA.</title>
        <authorList>
            <person name="Ruckert C."/>
            <person name="Albersmeier A."/>
            <person name="Winkler A."/>
            <person name="Tauch A."/>
        </authorList>
    </citation>
    <scope>NUCLEOTIDE SEQUENCE [LARGE SCALE GENOMIC DNA]</scope>
    <source>
        <strain evidence="7 8">DSM 20755</strain>
    </source>
</reference>
<evidence type="ECO:0000256" key="2">
    <source>
        <dbReference type="ARBA" id="ARBA00022692"/>
    </source>
</evidence>
<dbReference type="KEGG" id="cku:UL82_10400"/>
<name>A0A0F6TEN0_9CORY</name>
<dbReference type="InterPro" id="IPR013525">
    <property type="entry name" value="ABC2_TM"/>
</dbReference>
<evidence type="ECO:0000313" key="7">
    <source>
        <dbReference type="EMBL" id="AKE42214.1"/>
    </source>
</evidence>
<dbReference type="GO" id="GO:0140359">
    <property type="term" value="F:ABC-type transporter activity"/>
    <property type="evidence" value="ECO:0007669"/>
    <property type="project" value="InterPro"/>
</dbReference>
<sequence length="651" mass="67773">MSMMNTTQSGTAVAADAQKFSWKRLCAVVFLLLPVLVSVIYMWAMYDPTKKLRDVRLAVVNEDAGAEINGEHSVFGDNVVAGLLKREYLSFEEVSSEDAERGLHDGTYMFTVVIPKDFSANVGTLFADEPIKPEIAINYNDYNGTNGSILTGGLVPKIQTAVSSSISESYAKKLIGGVNKLGDGLGRAAEGSTKLDDGAGRLNAGLAQGLSGANQLNDGAQQLAEGSTRLASGTQQLSDGAGRLAAGTEKLGDGAQQISAGVDQLTGTLIPLLSSAQQAAPQLHQAVEALRLAGMNEQAQKLDELATKLDANNPNNQVAQLNKLKDGTATLAYMLSDPTSEYYGGILKLQDGINRANEGAAKLSDGAGRLADGTHRLASGTQQLYDGSGQLKGGTGELSSALSDGASQAPHAGNLEASAKQVAVPIVYKENNVNPVQTVVDASDPTVKNLGSGASMLIIMVFGFLLMALIAMLVPTIFGTGAHGSFITPTLKSFAGLFVFGLIALGVLSIVAVSVGWSPKNWLAIILSYIGMSAAAAASNQMLRVVFGQFIGGIAILAAFAFGMFSFGGVWPLATVPKVFQLIHPITPMTAARQAFIDASQGNVSGHFVASLAALFFCAAVCLGITLIVRARRAGKYKPEAQEAGMHAALA</sequence>
<dbReference type="NCBIfam" id="TIGR03057">
    <property type="entry name" value="xxxLxxG_by_4"/>
    <property type="match status" value="5"/>
</dbReference>
<feature type="transmembrane region" description="Helical" evidence="5">
    <location>
        <begin position="494"/>
        <end position="515"/>
    </location>
</feature>
<dbReference type="InterPro" id="IPR023908">
    <property type="entry name" value="xxxLxxG_rpt"/>
</dbReference>
<dbReference type="Proteomes" id="UP000033457">
    <property type="component" value="Chromosome"/>
</dbReference>
<keyword evidence="2 5" id="KW-0812">Transmembrane</keyword>
<keyword evidence="4 5" id="KW-0472">Membrane</keyword>
<evidence type="ECO:0000313" key="8">
    <source>
        <dbReference type="Proteomes" id="UP000033457"/>
    </source>
</evidence>
<dbReference type="Pfam" id="PF12698">
    <property type="entry name" value="ABC2_membrane_3"/>
    <property type="match status" value="1"/>
</dbReference>
<feature type="domain" description="ABC-2 type transporter transmembrane" evidence="6">
    <location>
        <begin position="29"/>
        <end position="166"/>
    </location>
</feature>
<dbReference type="InterPro" id="IPR017500">
    <property type="entry name" value="Phage_infect_YhgE_N"/>
</dbReference>
<evidence type="ECO:0000259" key="6">
    <source>
        <dbReference type="Pfam" id="PF12698"/>
    </source>
</evidence>
<dbReference type="HOGENOM" id="CLU_004534_1_1_11"/>
<organism evidence="7 8">
    <name type="scientific">Corynebacterium kutscheri</name>
    <dbReference type="NCBI Taxonomy" id="35755"/>
    <lineage>
        <taxon>Bacteria</taxon>
        <taxon>Bacillati</taxon>
        <taxon>Actinomycetota</taxon>
        <taxon>Actinomycetes</taxon>
        <taxon>Mycobacteriales</taxon>
        <taxon>Corynebacteriaceae</taxon>
        <taxon>Corynebacterium</taxon>
    </lineage>
</organism>
<gene>
    <name evidence="7" type="ORF">UL82_10400</name>
</gene>
<protein>
    <submittedName>
        <fullName evidence="7">Protein with YhgE/Pip N-terminal domain</fullName>
    </submittedName>
</protein>
<feature type="transmembrane region" description="Helical" evidence="5">
    <location>
        <begin position="521"/>
        <end position="538"/>
    </location>
</feature>
<evidence type="ECO:0000256" key="1">
    <source>
        <dbReference type="ARBA" id="ARBA00004141"/>
    </source>
</evidence>